<dbReference type="GeneID" id="92033163"/>
<evidence type="ECO:0000313" key="6">
    <source>
        <dbReference type="Proteomes" id="UP001360953"/>
    </source>
</evidence>
<evidence type="ECO:0000256" key="3">
    <source>
        <dbReference type="SAM" id="MobiDB-lite"/>
    </source>
</evidence>
<comment type="similarity">
    <text evidence="2">Belongs to the AB hydrolase superfamily. Epoxide hydrolase family.</text>
</comment>
<reference evidence="5 6" key="1">
    <citation type="submission" date="2024-04" db="EMBL/GenBank/DDBJ databases">
        <title>Phyllosticta paracitricarpa is synonymous to the EU quarantine fungus P. citricarpa based on phylogenomic analyses.</title>
        <authorList>
            <consortium name="Lawrence Berkeley National Laboratory"/>
            <person name="Van ingen-buijs V.A."/>
            <person name="Van westerhoven A.C."/>
            <person name="Haridas S."/>
            <person name="Skiadas P."/>
            <person name="Martin F."/>
            <person name="Groenewald J.Z."/>
            <person name="Crous P.W."/>
            <person name="Seidl M.F."/>
        </authorList>
    </citation>
    <scope>NUCLEOTIDE SEQUENCE [LARGE SCALE GENOMIC DNA]</scope>
    <source>
        <strain evidence="5 6">CPC 17464</strain>
    </source>
</reference>
<protein>
    <submittedName>
        <fullName evidence="5">Alpha/Beta hydrolase protein</fullName>
    </submittedName>
</protein>
<comment type="caution">
    <text evidence="5">The sequence shown here is derived from an EMBL/GenBank/DDBJ whole genome shotgun (WGS) entry which is preliminary data.</text>
</comment>
<dbReference type="InterPro" id="IPR029058">
    <property type="entry name" value="AB_hydrolase_fold"/>
</dbReference>
<organism evidence="5 6">
    <name type="scientific">Phyllosticta citribraziliensis</name>
    <dbReference type="NCBI Taxonomy" id="989973"/>
    <lineage>
        <taxon>Eukaryota</taxon>
        <taxon>Fungi</taxon>
        <taxon>Dikarya</taxon>
        <taxon>Ascomycota</taxon>
        <taxon>Pezizomycotina</taxon>
        <taxon>Dothideomycetes</taxon>
        <taxon>Dothideomycetes incertae sedis</taxon>
        <taxon>Botryosphaeriales</taxon>
        <taxon>Phyllostictaceae</taxon>
        <taxon>Phyllosticta</taxon>
    </lineage>
</organism>
<evidence type="ECO:0000259" key="4">
    <source>
        <dbReference type="Pfam" id="PF12697"/>
    </source>
</evidence>
<dbReference type="Proteomes" id="UP001360953">
    <property type="component" value="Unassembled WGS sequence"/>
</dbReference>
<sequence length="489" mass="53889">MTSSAMPVQSPGRDGPVAPTPSPIGTTTDGPQTPSHTTRRSHTIIANLHGRFPASSYGNRPSVATVLDCLACRSAALKPHPTTTPCLCRPAMGQSSQAKNQHLPPLPLPPGITSRIVPNTAADLDLHILEAGYDPSRTKPLILLLHGFPELAYSWRKVMLPLSSAGYYVVAPDQRGYGRTTGWDASDFASVDLGQFSMTQLVTDMVVLVSALGFKKVRCVVGHDFGAVSASMCALMRPDIFCSTLLMSHPYKPPAPLPFNVAHADPDSRQLQDQETIVGRDVQGDLAKLSSPKKHYKWYNSTESAAHEWDNPPQGMAKYLRGYYHLKSADWSQNEPRPLREWSAEELAKMPEYYVMPQDKSMPEVVSASMAGEDDKATERWLPEEDLKVYVDEWSRTGFQGGLNWYRSQTDPKRKDLNLFAGRKIDVPSKFVSGKADWGNYQQPGVIDKLPESCGDFRGTVILDGAGHWPQQEQPTTVAEEILKFVTGL</sequence>
<evidence type="ECO:0000313" key="5">
    <source>
        <dbReference type="EMBL" id="KAK7537126.1"/>
    </source>
</evidence>
<dbReference type="EMBL" id="JBBPEH010000006">
    <property type="protein sequence ID" value="KAK7537126.1"/>
    <property type="molecule type" value="Genomic_DNA"/>
</dbReference>
<accession>A0ABR1LPM3</accession>
<dbReference type="InterPro" id="IPR000639">
    <property type="entry name" value="Epox_hydrolase-like"/>
</dbReference>
<dbReference type="GO" id="GO:0016787">
    <property type="term" value="F:hydrolase activity"/>
    <property type="evidence" value="ECO:0007669"/>
    <property type="project" value="UniProtKB-KW"/>
</dbReference>
<dbReference type="Gene3D" id="3.40.50.1820">
    <property type="entry name" value="alpha/beta hydrolase"/>
    <property type="match status" value="1"/>
</dbReference>
<feature type="domain" description="AB hydrolase-1" evidence="4">
    <location>
        <begin position="142"/>
        <end position="373"/>
    </location>
</feature>
<evidence type="ECO:0000256" key="1">
    <source>
        <dbReference type="ARBA" id="ARBA00022801"/>
    </source>
</evidence>
<dbReference type="Pfam" id="PF12697">
    <property type="entry name" value="Abhydrolase_6"/>
    <property type="match status" value="1"/>
</dbReference>
<feature type="compositionally biased region" description="Polar residues" evidence="3">
    <location>
        <begin position="23"/>
        <end position="36"/>
    </location>
</feature>
<keyword evidence="6" id="KW-1185">Reference proteome</keyword>
<dbReference type="RefSeq" id="XP_066655277.1">
    <property type="nucleotide sequence ID" value="XM_066800257.1"/>
</dbReference>
<name>A0ABR1LPM3_9PEZI</name>
<proteinExistence type="inferred from homology"/>
<feature type="region of interest" description="Disordered" evidence="3">
    <location>
        <begin position="1"/>
        <end position="39"/>
    </location>
</feature>
<keyword evidence="1 5" id="KW-0378">Hydrolase</keyword>
<gene>
    <name evidence="5" type="ORF">J3D65DRAFT_624486</name>
</gene>
<dbReference type="PANTHER" id="PTHR43329">
    <property type="entry name" value="EPOXIDE HYDROLASE"/>
    <property type="match status" value="1"/>
</dbReference>
<dbReference type="PRINTS" id="PR00412">
    <property type="entry name" value="EPOXHYDRLASE"/>
</dbReference>
<evidence type="ECO:0000256" key="2">
    <source>
        <dbReference type="ARBA" id="ARBA00038334"/>
    </source>
</evidence>
<dbReference type="SUPFAM" id="SSF53474">
    <property type="entry name" value="alpha/beta-Hydrolases"/>
    <property type="match status" value="1"/>
</dbReference>
<dbReference type="InterPro" id="IPR000073">
    <property type="entry name" value="AB_hydrolase_1"/>
</dbReference>